<reference evidence="2 3" key="1">
    <citation type="submission" date="2020-10" db="EMBL/GenBank/DDBJ databases">
        <title>Haloactinobacterium sp. RN3S43, a bacterium isolated from saline soil.</title>
        <authorList>
            <person name="Sun J.-Q."/>
        </authorList>
    </citation>
    <scope>NUCLEOTIDE SEQUENCE [LARGE SCALE GENOMIC DNA]</scope>
    <source>
        <strain evidence="2 3">RN3S43</strain>
    </source>
</reference>
<dbReference type="EMBL" id="CP063169">
    <property type="protein sequence ID" value="QOR71650.1"/>
    <property type="molecule type" value="Genomic_DNA"/>
</dbReference>
<keyword evidence="1" id="KW-1133">Transmembrane helix</keyword>
<evidence type="ECO:0000256" key="1">
    <source>
        <dbReference type="SAM" id="Phobius"/>
    </source>
</evidence>
<organism evidence="2 3">
    <name type="scientific">Ruania alkalisoli</name>
    <dbReference type="NCBI Taxonomy" id="2779775"/>
    <lineage>
        <taxon>Bacteria</taxon>
        <taxon>Bacillati</taxon>
        <taxon>Actinomycetota</taxon>
        <taxon>Actinomycetes</taxon>
        <taxon>Micrococcales</taxon>
        <taxon>Ruaniaceae</taxon>
        <taxon>Ruania</taxon>
    </lineage>
</organism>
<accession>A0A7M1SVP6</accession>
<protein>
    <submittedName>
        <fullName evidence="2">Pr6Pr family membrane protein</fullName>
    </submittedName>
</protein>
<dbReference type="Proteomes" id="UP000593758">
    <property type="component" value="Chromosome"/>
</dbReference>
<feature type="transmembrane region" description="Helical" evidence="1">
    <location>
        <begin position="45"/>
        <end position="68"/>
    </location>
</feature>
<feature type="transmembrane region" description="Helical" evidence="1">
    <location>
        <begin position="80"/>
        <end position="99"/>
    </location>
</feature>
<proteinExistence type="predicted"/>
<dbReference type="KEGG" id="halt:IM660_05015"/>
<evidence type="ECO:0000313" key="3">
    <source>
        <dbReference type="Proteomes" id="UP000593758"/>
    </source>
</evidence>
<keyword evidence="3" id="KW-1185">Reference proteome</keyword>
<dbReference type="NCBIfam" id="NF038065">
    <property type="entry name" value="Pr6Pr"/>
    <property type="match status" value="1"/>
</dbReference>
<sequence>MSLARCVHVVTAVVALSALTLQLVLSASGAAVLLATEVPPLGTRLWRLISYFTIQSNVLVAVSAVMLGLDPQRDGRVFRIVRLAGVVGITVTGLVHFFLLRPLLDLSGWSFVADTMLHVVVPVLCVAGWLLVGPRSRVDVLAVVGATVWPVLWLAATLIVGGITDWFPYPFVNFRAEGWPAVAITCLGVLLLFSVLFVAVWFADRWLRGVRDRRVQA</sequence>
<name>A0A7M1SVP6_9MICO</name>
<dbReference type="AlphaFoldDB" id="A0A7M1SVP6"/>
<dbReference type="RefSeq" id="WP_193498306.1">
    <property type="nucleotide sequence ID" value="NZ_CP063169.1"/>
</dbReference>
<dbReference type="InterPro" id="IPR049713">
    <property type="entry name" value="Pr6Pr-like"/>
</dbReference>
<feature type="transmembrane region" description="Helical" evidence="1">
    <location>
        <begin position="111"/>
        <end position="133"/>
    </location>
</feature>
<keyword evidence="1" id="KW-0812">Transmembrane</keyword>
<feature type="transmembrane region" description="Helical" evidence="1">
    <location>
        <begin position="181"/>
        <end position="203"/>
    </location>
</feature>
<gene>
    <name evidence="2" type="ORF">IM660_05015</name>
</gene>
<evidence type="ECO:0000313" key="2">
    <source>
        <dbReference type="EMBL" id="QOR71650.1"/>
    </source>
</evidence>
<feature type="transmembrane region" description="Helical" evidence="1">
    <location>
        <begin position="140"/>
        <end position="161"/>
    </location>
</feature>
<keyword evidence="1" id="KW-0472">Membrane</keyword>